<dbReference type="GO" id="GO:0005524">
    <property type="term" value="F:ATP binding"/>
    <property type="evidence" value="ECO:0007669"/>
    <property type="project" value="UniProtKB-KW"/>
</dbReference>
<dbReference type="GO" id="GO:0000155">
    <property type="term" value="F:phosphorelay sensor kinase activity"/>
    <property type="evidence" value="ECO:0007669"/>
    <property type="project" value="InterPro"/>
</dbReference>
<evidence type="ECO:0000256" key="6">
    <source>
        <dbReference type="ARBA" id="ARBA00022553"/>
    </source>
</evidence>
<keyword evidence="7" id="KW-0808">Transferase</keyword>
<organism evidence="19 20">
    <name type="scientific">Anaplasma phagocytophilum str. CRT38</name>
    <dbReference type="NCBI Taxonomy" id="1269275"/>
    <lineage>
        <taxon>Bacteria</taxon>
        <taxon>Pseudomonadati</taxon>
        <taxon>Pseudomonadota</taxon>
        <taxon>Alphaproteobacteria</taxon>
        <taxon>Rickettsiales</taxon>
        <taxon>Anaplasmataceae</taxon>
        <taxon>Anaplasma</taxon>
        <taxon>phagocytophilum group</taxon>
    </lineage>
</organism>
<evidence type="ECO:0000256" key="13">
    <source>
        <dbReference type="ARBA" id="ARBA00023012"/>
    </source>
</evidence>
<evidence type="ECO:0000256" key="1">
    <source>
        <dbReference type="ARBA" id="ARBA00000085"/>
    </source>
</evidence>
<keyword evidence="11" id="KW-0067">ATP-binding</keyword>
<dbReference type="Pfam" id="PF19312">
    <property type="entry name" value="NtrY_N"/>
    <property type="match status" value="1"/>
</dbReference>
<dbReference type="PIRSF" id="PIRSF037532">
    <property type="entry name" value="STHK_NtrY"/>
    <property type="match status" value="1"/>
</dbReference>
<name>S6G6D7_ANAPH</name>
<dbReference type="Pfam" id="PF00512">
    <property type="entry name" value="HisKA"/>
    <property type="match status" value="1"/>
</dbReference>
<keyword evidence="9" id="KW-0547">Nucleotide-binding</keyword>
<evidence type="ECO:0000256" key="15">
    <source>
        <dbReference type="SAM" id="Coils"/>
    </source>
</evidence>
<dbReference type="InterPro" id="IPR036097">
    <property type="entry name" value="HisK_dim/P_sf"/>
</dbReference>
<dbReference type="InterPro" id="IPR003661">
    <property type="entry name" value="HisK_dim/P_dom"/>
</dbReference>
<dbReference type="InterPro" id="IPR005467">
    <property type="entry name" value="His_kinase_dom"/>
</dbReference>
<protein>
    <recommendedName>
        <fullName evidence="4">Putative sensor histidine kinase NtrY-like</fullName>
        <ecNumber evidence="3">2.7.13.3</ecNumber>
    </recommendedName>
</protein>
<evidence type="ECO:0000256" key="2">
    <source>
        <dbReference type="ARBA" id="ARBA00004651"/>
    </source>
</evidence>
<dbReference type="SUPFAM" id="SSF55874">
    <property type="entry name" value="ATPase domain of HSP90 chaperone/DNA topoisomerase II/histidine kinase"/>
    <property type="match status" value="1"/>
</dbReference>
<dbReference type="CDD" id="cd00082">
    <property type="entry name" value="HisKA"/>
    <property type="match status" value="1"/>
</dbReference>
<dbReference type="Gene3D" id="3.30.565.10">
    <property type="entry name" value="Histidine kinase-like ATPase, C-terminal domain"/>
    <property type="match status" value="1"/>
</dbReference>
<dbReference type="SUPFAM" id="SSF47384">
    <property type="entry name" value="Homodimeric domain of signal transducing histidine kinase"/>
    <property type="match status" value="1"/>
</dbReference>
<evidence type="ECO:0000256" key="9">
    <source>
        <dbReference type="ARBA" id="ARBA00022741"/>
    </source>
</evidence>
<feature type="transmembrane region" description="Helical" evidence="16">
    <location>
        <begin position="100"/>
        <end position="123"/>
    </location>
</feature>
<feature type="transmembrane region" description="Helical" evidence="16">
    <location>
        <begin position="20"/>
        <end position="41"/>
    </location>
</feature>
<dbReference type="Pfam" id="PF02518">
    <property type="entry name" value="HATPase_c"/>
    <property type="match status" value="1"/>
</dbReference>
<accession>S6G6D7</accession>
<dbReference type="PANTHER" id="PTHR43065:SF10">
    <property type="entry name" value="PEROXIDE STRESS-ACTIVATED HISTIDINE KINASE MAK3"/>
    <property type="match status" value="1"/>
</dbReference>
<dbReference type="FunFam" id="1.10.287.130:FF:000107">
    <property type="entry name" value="Sensor histidine kinase YycG"/>
    <property type="match status" value="1"/>
</dbReference>
<keyword evidence="14 16" id="KW-0472">Membrane</keyword>
<dbReference type="PROSITE" id="PS50109">
    <property type="entry name" value="HIS_KIN"/>
    <property type="match status" value="1"/>
</dbReference>
<dbReference type="Proteomes" id="UP000053165">
    <property type="component" value="Unassembled WGS sequence"/>
</dbReference>
<keyword evidence="15" id="KW-0175">Coiled coil</keyword>
<dbReference type="Pfam" id="PF00672">
    <property type="entry name" value="HAMP"/>
    <property type="match status" value="1"/>
</dbReference>
<evidence type="ECO:0000256" key="10">
    <source>
        <dbReference type="ARBA" id="ARBA00022777"/>
    </source>
</evidence>
<keyword evidence="13" id="KW-0902">Two-component regulatory system</keyword>
<feature type="coiled-coil region" evidence="15">
    <location>
        <begin position="353"/>
        <end position="380"/>
    </location>
</feature>
<evidence type="ECO:0000256" key="4">
    <source>
        <dbReference type="ARBA" id="ARBA00019748"/>
    </source>
</evidence>
<reference evidence="19 20" key="1">
    <citation type="submission" date="2013-03" db="EMBL/GenBank/DDBJ databases">
        <title>Genome sequence of Anaplasma phagocytophilum strain CRT38.</title>
        <authorList>
            <person name="Felsheim R.F."/>
            <person name="Kurtti T.J."/>
            <person name="Munderloh U.G."/>
        </authorList>
    </citation>
    <scope>NUCLEOTIDE SEQUENCE [LARGE SCALE GENOMIC DNA]</scope>
    <source>
        <strain evidence="19 20">CRT38</strain>
    </source>
</reference>
<dbReference type="PANTHER" id="PTHR43065">
    <property type="entry name" value="SENSOR HISTIDINE KINASE"/>
    <property type="match status" value="1"/>
</dbReference>
<evidence type="ECO:0000259" key="18">
    <source>
        <dbReference type="PROSITE" id="PS50885"/>
    </source>
</evidence>
<dbReference type="InterPro" id="IPR045671">
    <property type="entry name" value="NtrY-like_N"/>
</dbReference>
<dbReference type="InterPro" id="IPR017232">
    <property type="entry name" value="NtrY"/>
</dbReference>
<dbReference type="CDD" id="cd06225">
    <property type="entry name" value="HAMP"/>
    <property type="match status" value="1"/>
</dbReference>
<proteinExistence type="predicted"/>
<feature type="domain" description="HAMP" evidence="18">
    <location>
        <begin position="313"/>
        <end position="368"/>
    </location>
</feature>
<evidence type="ECO:0000313" key="20">
    <source>
        <dbReference type="Proteomes" id="UP000053165"/>
    </source>
</evidence>
<dbReference type="FunFam" id="3.30.565.10:FF:000266">
    <property type="entry name" value="Nitrogen regulation protein/Sensor Histidine Kinase NtrY"/>
    <property type="match status" value="1"/>
</dbReference>
<dbReference type="Gene3D" id="6.10.340.10">
    <property type="match status" value="1"/>
</dbReference>
<dbReference type="GO" id="GO:0005886">
    <property type="term" value="C:plasma membrane"/>
    <property type="evidence" value="ECO:0007669"/>
    <property type="project" value="UniProtKB-SubCell"/>
</dbReference>
<dbReference type="AlphaFoldDB" id="S6G6D7"/>
<gene>
    <name evidence="19" type="ORF">CRT38_00615</name>
</gene>
<dbReference type="SMART" id="SM00388">
    <property type="entry name" value="HisKA"/>
    <property type="match status" value="1"/>
</dbReference>
<dbReference type="InterPro" id="IPR003660">
    <property type="entry name" value="HAMP_dom"/>
</dbReference>
<keyword evidence="8 16" id="KW-0812">Transmembrane</keyword>
<evidence type="ECO:0000256" key="5">
    <source>
        <dbReference type="ARBA" id="ARBA00022475"/>
    </source>
</evidence>
<evidence type="ECO:0000256" key="12">
    <source>
        <dbReference type="ARBA" id="ARBA00022989"/>
    </source>
</evidence>
<evidence type="ECO:0000259" key="17">
    <source>
        <dbReference type="PROSITE" id="PS50109"/>
    </source>
</evidence>
<dbReference type="EC" id="2.7.13.3" evidence="3"/>
<keyword evidence="12 16" id="KW-1133">Transmembrane helix</keyword>
<evidence type="ECO:0000256" key="16">
    <source>
        <dbReference type="SAM" id="Phobius"/>
    </source>
</evidence>
<feature type="transmembrane region" description="Helical" evidence="16">
    <location>
        <begin position="287"/>
        <end position="309"/>
    </location>
</feature>
<evidence type="ECO:0000256" key="3">
    <source>
        <dbReference type="ARBA" id="ARBA00012438"/>
    </source>
</evidence>
<comment type="caution">
    <text evidence="19">The sequence shown here is derived from an EMBL/GenBank/DDBJ whole genome shotgun (WGS) entry which is preliminary data.</text>
</comment>
<evidence type="ECO:0000313" key="19">
    <source>
        <dbReference type="EMBL" id="EOA62956.1"/>
    </source>
</evidence>
<comment type="catalytic activity">
    <reaction evidence="1">
        <text>ATP + protein L-histidine = ADP + protein N-phospho-L-histidine.</text>
        <dbReference type="EC" id="2.7.13.3"/>
    </reaction>
</comment>
<evidence type="ECO:0000256" key="7">
    <source>
        <dbReference type="ARBA" id="ARBA00022679"/>
    </source>
</evidence>
<evidence type="ECO:0000256" key="11">
    <source>
        <dbReference type="ARBA" id="ARBA00022840"/>
    </source>
</evidence>
<dbReference type="SMART" id="SM00304">
    <property type="entry name" value="HAMP"/>
    <property type="match status" value="1"/>
</dbReference>
<keyword evidence="5" id="KW-1003">Cell membrane</keyword>
<dbReference type="PROSITE" id="PS50885">
    <property type="entry name" value="HAMP"/>
    <property type="match status" value="1"/>
</dbReference>
<dbReference type="PRINTS" id="PR00344">
    <property type="entry name" value="BCTRLSENSOR"/>
</dbReference>
<dbReference type="InterPro" id="IPR003594">
    <property type="entry name" value="HATPase_dom"/>
</dbReference>
<dbReference type="InterPro" id="IPR036890">
    <property type="entry name" value="HATPase_C_sf"/>
</dbReference>
<dbReference type="Gene3D" id="1.10.287.130">
    <property type="match status" value="1"/>
</dbReference>
<dbReference type="PATRIC" id="fig|1269275.4.peg.142"/>
<evidence type="ECO:0000256" key="8">
    <source>
        <dbReference type="ARBA" id="ARBA00022692"/>
    </source>
</evidence>
<dbReference type="EMBL" id="APHI01000001">
    <property type="protein sequence ID" value="EOA62956.1"/>
    <property type="molecule type" value="Genomic_DNA"/>
</dbReference>
<sequence>MSGCMVWLGARKRRRLWGILVDLLSSGFCSVGLASLDFSLILSLLDVQESWNIATEENIQLLLWVLLLFLLCIASLSCWTMHAWIKCNRGELGFKLQARAVIVFTLVGMIPAVVASGFAYLFFDYGVRAWYYNNIRPAFTRYIEETLKCADECSTAVMVSDAVHLANYLGTDSAQWTSEKISLGAELFSFSEILLISHREILASANPSSTSWTNYVTEDELYEINDKPVVFSKGQKDYTVQLLDSLSGIYLIAVRAPDDALEHNMLRFEEMHEHLNNLRTQMSALQIQFSLAFLLLFLVVLFVSVWLGVGFAKGIVGRLSELFAATKRVQDGDFDCRIEYKGKIMGEEIATVIKAFNQMVERLSEQRMQLENAYREINVRKVFVETVLSGVSSGVMALSPLKSVTLMNDRAMELLSCYELNKPIEEVLPEVLELVNMVKCKGDITIIRNHKLLTLSVNIERLKSQGLIITFDDISGLVEAQRKAAWSDVARRIAHEIKNPITPIYLAAERLGSKYAEQIVSGRETFLRYTDTIIKHVSNISCIVDEFAQFARMPSPTFKMCYISVIIRDISFLGQFGKAFVSYDLHFPEEEVLVFIDQEQISQVFVNIFKNACESINASPNADRGRIVVTVTKEEKSVLVEVRDNGIGFSEDIIGRLTEPYVTTREKGTGLGLAIVEKILQEHGASIGFRNSEEGGVVLITFLK</sequence>
<dbReference type="SMART" id="SM00387">
    <property type="entry name" value="HATPase_c"/>
    <property type="match status" value="1"/>
</dbReference>
<feature type="domain" description="Histidine kinase" evidence="17">
    <location>
        <begin position="492"/>
        <end position="704"/>
    </location>
</feature>
<feature type="transmembrane region" description="Helical" evidence="16">
    <location>
        <begin position="61"/>
        <end position="79"/>
    </location>
</feature>
<keyword evidence="10" id="KW-0418">Kinase</keyword>
<dbReference type="InterPro" id="IPR004358">
    <property type="entry name" value="Sig_transdc_His_kin-like_C"/>
</dbReference>
<comment type="subcellular location">
    <subcellularLocation>
        <location evidence="2">Cell membrane</location>
        <topology evidence="2">Multi-pass membrane protein</topology>
    </subcellularLocation>
</comment>
<keyword evidence="6" id="KW-0597">Phosphoprotein</keyword>
<evidence type="ECO:0000256" key="14">
    <source>
        <dbReference type="ARBA" id="ARBA00023136"/>
    </source>
</evidence>